<proteinExistence type="predicted"/>
<evidence type="ECO:0000256" key="1">
    <source>
        <dbReference type="SAM" id="MobiDB-lite"/>
    </source>
</evidence>
<dbReference type="PANTHER" id="PTHR38248">
    <property type="entry name" value="FUNK1 6"/>
    <property type="match status" value="1"/>
</dbReference>
<dbReference type="PANTHER" id="PTHR38248:SF2">
    <property type="entry name" value="FUNK1 11"/>
    <property type="match status" value="1"/>
</dbReference>
<accession>M2UC79</accession>
<sequence length="154" mass="17227">MDVVNRARYYHHETVRAGTQDDAIGGNVRQGLDTTKATNYRQRNIISYPSTVLSLLRKDRISSAAGRKRSSSCTNTSLPPSKRTYSSSPVKGGRAIVDRAHRRVIVRDYRKPICMANSRTSLLATLEGCITGYESLYIWVSMLQCDISPNNLMV</sequence>
<reference evidence="4" key="2">
    <citation type="journal article" date="2013" name="PLoS Genet.">
        <title>Comparative genome structure, secondary metabolite, and effector coding capacity across Cochliobolus pathogens.</title>
        <authorList>
            <person name="Condon B.J."/>
            <person name="Leng Y."/>
            <person name="Wu D."/>
            <person name="Bushley K.E."/>
            <person name="Ohm R.A."/>
            <person name="Otillar R."/>
            <person name="Martin J."/>
            <person name="Schackwitz W."/>
            <person name="Grimwood J."/>
            <person name="MohdZainudin N."/>
            <person name="Xue C."/>
            <person name="Wang R."/>
            <person name="Manning V.A."/>
            <person name="Dhillon B."/>
            <person name="Tu Z.J."/>
            <person name="Steffenson B.J."/>
            <person name="Salamov A."/>
            <person name="Sun H."/>
            <person name="Lowry S."/>
            <person name="LaButti K."/>
            <person name="Han J."/>
            <person name="Copeland A."/>
            <person name="Lindquist E."/>
            <person name="Barry K."/>
            <person name="Schmutz J."/>
            <person name="Baker S.E."/>
            <person name="Ciuffetti L.M."/>
            <person name="Grigoriev I.V."/>
            <person name="Zhong S."/>
            <person name="Turgeon B.G."/>
        </authorList>
    </citation>
    <scope>NUCLEOTIDE SEQUENCE [LARGE SCALE GENOMIC DNA]</scope>
    <source>
        <strain evidence="4">C5 / ATCC 48332 / race O</strain>
    </source>
</reference>
<gene>
    <name evidence="3" type="ORF">COCHEDRAFT_1024278</name>
</gene>
<dbReference type="AlphaFoldDB" id="M2UC79"/>
<feature type="compositionally biased region" description="Polar residues" evidence="1">
    <location>
        <begin position="71"/>
        <end position="89"/>
    </location>
</feature>
<name>M2UC79_COCH5</name>
<feature type="region of interest" description="Disordered" evidence="1">
    <location>
        <begin position="66"/>
        <end position="92"/>
    </location>
</feature>
<feature type="non-terminal residue" evidence="3">
    <location>
        <position position="154"/>
    </location>
</feature>
<evidence type="ECO:0000313" key="4">
    <source>
        <dbReference type="Proteomes" id="UP000016936"/>
    </source>
</evidence>
<dbReference type="OrthoDB" id="3694016at2759"/>
<dbReference type="HOGENOM" id="CLU_1708482_0_0_1"/>
<evidence type="ECO:0000259" key="2">
    <source>
        <dbReference type="Pfam" id="PF17667"/>
    </source>
</evidence>
<protein>
    <recommendedName>
        <fullName evidence="2">Fungal-type protein kinase domain-containing protein</fullName>
    </recommendedName>
</protein>
<dbReference type="STRING" id="701091.M2UC79"/>
<keyword evidence="4" id="KW-1185">Reference proteome</keyword>
<organism evidence="3 4">
    <name type="scientific">Cochliobolus heterostrophus (strain C5 / ATCC 48332 / race O)</name>
    <name type="common">Southern corn leaf blight fungus</name>
    <name type="synonym">Bipolaris maydis</name>
    <dbReference type="NCBI Taxonomy" id="701091"/>
    <lineage>
        <taxon>Eukaryota</taxon>
        <taxon>Fungi</taxon>
        <taxon>Dikarya</taxon>
        <taxon>Ascomycota</taxon>
        <taxon>Pezizomycotina</taxon>
        <taxon>Dothideomycetes</taxon>
        <taxon>Pleosporomycetidae</taxon>
        <taxon>Pleosporales</taxon>
        <taxon>Pleosporineae</taxon>
        <taxon>Pleosporaceae</taxon>
        <taxon>Bipolaris</taxon>
    </lineage>
</organism>
<dbReference type="eggNOG" id="ENOG502S5WB">
    <property type="taxonomic scope" value="Eukaryota"/>
</dbReference>
<dbReference type="Proteomes" id="UP000016936">
    <property type="component" value="Unassembled WGS sequence"/>
</dbReference>
<dbReference type="InterPro" id="IPR040976">
    <property type="entry name" value="Pkinase_fungal"/>
</dbReference>
<reference evidence="3 4" key="1">
    <citation type="journal article" date="2012" name="PLoS Pathog.">
        <title>Diverse lifestyles and strategies of plant pathogenesis encoded in the genomes of eighteen Dothideomycetes fungi.</title>
        <authorList>
            <person name="Ohm R.A."/>
            <person name="Feau N."/>
            <person name="Henrissat B."/>
            <person name="Schoch C.L."/>
            <person name="Horwitz B.A."/>
            <person name="Barry K.W."/>
            <person name="Condon B.J."/>
            <person name="Copeland A.C."/>
            <person name="Dhillon B."/>
            <person name="Glaser F."/>
            <person name="Hesse C.N."/>
            <person name="Kosti I."/>
            <person name="LaButti K."/>
            <person name="Lindquist E.A."/>
            <person name="Lucas S."/>
            <person name="Salamov A.A."/>
            <person name="Bradshaw R.E."/>
            <person name="Ciuffetti L."/>
            <person name="Hamelin R.C."/>
            <person name="Kema G.H.J."/>
            <person name="Lawrence C."/>
            <person name="Scott J.A."/>
            <person name="Spatafora J.W."/>
            <person name="Turgeon B.G."/>
            <person name="de Wit P.J.G.M."/>
            <person name="Zhong S."/>
            <person name="Goodwin S.B."/>
            <person name="Grigoriev I.V."/>
        </authorList>
    </citation>
    <scope>NUCLEOTIDE SEQUENCE [LARGE SCALE GENOMIC DNA]</scope>
    <source>
        <strain evidence="4">C5 / ATCC 48332 / race O</strain>
    </source>
</reference>
<feature type="domain" description="Fungal-type protein kinase" evidence="2">
    <location>
        <begin position="3"/>
        <end position="154"/>
    </location>
</feature>
<evidence type="ECO:0000313" key="3">
    <source>
        <dbReference type="EMBL" id="EMD85603.1"/>
    </source>
</evidence>
<dbReference type="Pfam" id="PF17667">
    <property type="entry name" value="Pkinase_fungal"/>
    <property type="match status" value="1"/>
</dbReference>
<dbReference type="OMA" id="ICMANSR"/>
<dbReference type="EMBL" id="KB445587">
    <property type="protein sequence ID" value="EMD85603.1"/>
    <property type="molecule type" value="Genomic_DNA"/>
</dbReference>